<dbReference type="InterPro" id="IPR004358">
    <property type="entry name" value="Sig_transdc_His_kin-like_C"/>
</dbReference>
<dbReference type="GO" id="GO:0016036">
    <property type="term" value="P:cellular response to phosphate starvation"/>
    <property type="evidence" value="ECO:0007669"/>
    <property type="project" value="TreeGrafter"/>
</dbReference>
<evidence type="ECO:0000256" key="6">
    <source>
        <dbReference type="ARBA" id="ARBA00022777"/>
    </source>
</evidence>
<dbReference type="SUPFAM" id="SSF55874">
    <property type="entry name" value="ATPase domain of HSP90 chaperone/DNA topoisomerase II/histidine kinase"/>
    <property type="match status" value="1"/>
</dbReference>
<dbReference type="AlphaFoldDB" id="B6FXB2"/>
<dbReference type="PANTHER" id="PTHR45453">
    <property type="entry name" value="PHOSPHATE REGULON SENSOR PROTEIN PHOR"/>
    <property type="match status" value="1"/>
</dbReference>
<comment type="catalytic activity">
    <reaction evidence="1">
        <text>ATP + protein L-histidine = ADP + protein N-phospho-L-histidine.</text>
        <dbReference type="EC" id="2.7.13.3"/>
    </reaction>
</comment>
<dbReference type="InterPro" id="IPR003594">
    <property type="entry name" value="HATPase_dom"/>
</dbReference>
<keyword evidence="7" id="KW-0902">Two-component regulatory system</keyword>
<gene>
    <name evidence="10" type="ORF">CLOHIR_00511</name>
</gene>
<proteinExistence type="predicted"/>
<feature type="transmembrane region" description="Helical" evidence="8">
    <location>
        <begin position="155"/>
        <end position="174"/>
    </location>
</feature>
<evidence type="ECO:0000256" key="8">
    <source>
        <dbReference type="SAM" id="Phobius"/>
    </source>
</evidence>
<dbReference type="InterPro" id="IPR036097">
    <property type="entry name" value="HisK_dim/P_sf"/>
</dbReference>
<dbReference type="SMART" id="SM00387">
    <property type="entry name" value="HATPase_c"/>
    <property type="match status" value="1"/>
</dbReference>
<dbReference type="Pfam" id="PF02518">
    <property type="entry name" value="HATPase_c"/>
    <property type="match status" value="1"/>
</dbReference>
<keyword evidence="4" id="KW-0597">Phosphoprotein</keyword>
<evidence type="ECO:0000256" key="7">
    <source>
        <dbReference type="ARBA" id="ARBA00023012"/>
    </source>
</evidence>
<keyword evidence="8" id="KW-0472">Membrane</keyword>
<dbReference type="PANTHER" id="PTHR45453:SF3">
    <property type="entry name" value="HISTIDINE KINASE"/>
    <property type="match status" value="1"/>
</dbReference>
<organism evidence="10 11">
    <name type="scientific">Peptacetobacter hiranonis (strain DSM 13275 / JCM 10541 / KCTC 15199 / TO-931)</name>
    <name type="common">Clostridium hiranonis</name>
    <dbReference type="NCBI Taxonomy" id="500633"/>
    <lineage>
        <taxon>Bacteria</taxon>
        <taxon>Bacillati</taxon>
        <taxon>Bacillota</taxon>
        <taxon>Clostridia</taxon>
        <taxon>Peptostreptococcales</taxon>
        <taxon>Peptostreptococcaceae</taxon>
        <taxon>Peptacetobacter</taxon>
    </lineage>
</organism>
<feature type="domain" description="Histidine kinase" evidence="9">
    <location>
        <begin position="202"/>
        <end position="418"/>
    </location>
</feature>
<keyword evidence="5" id="KW-0808">Transferase</keyword>
<dbReference type="HOGENOM" id="CLU_000445_89_6_9"/>
<evidence type="ECO:0000256" key="3">
    <source>
        <dbReference type="ARBA" id="ARBA00012438"/>
    </source>
</evidence>
<dbReference type="PRINTS" id="PR00344">
    <property type="entry name" value="BCTRLSENSOR"/>
</dbReference>
<feature type="transmembrane region" description="Helical" evidence="8">
    <location>
        <begin position="20"/>
        <end position="40"/>
    </location>
</feature>
<accession>B6FXB2</accession>
<dbReference type="SMART" id="SM00388">
    <property type="entry name" value="HisKA"/>
    <property type="match status" value="1"/>
</dbReference>
<evidence type="ECO:0000256" key="2">
    <source>
        <dbReference type="ARBA" id="ARBA00004370"/>
    </source>
</evidence>
<keyword evidence="8" id="KW-1133">Transmembrane helix</keyword>
<dbReference type="EC" id="2.7.13.3" evidence="3"/>
<dbReference type="PROSITE" id="PS50109">
    <property type="entry name" value="HIS_KIN"/>
    <property type="match status" value="1"/>
</dbReference>
<dbReference type="STRING" id="500633.CLOHIR_00511"/>
<dbReference type="EMBL" id="ABWP01000016">
    <property type="protein sequence ID" value="EEA85879.1"/>
    <property type="molecule type" value="Genomic_DNA"/>
</dbReference>
<dbReference type="InterPro" id="IPR036890">
    <property type="entry name" value="HATPase_C_sf"/>
</dbReference>
<evidence type="ECO:0000256" key="4">
    <source>
        <dbReference type="ARBA" id="ARBA00022553"/>
    </source>
</evidence>
<protein>
    <recommendedName>
        <fullName evidence="3">histidine kinase</fullName>
        <ecNumber evidence="3">2.7.13.3</ecNumber>
    </recommendedName>
</protein>
<dbReference type="CDD" id="cd00082">
    <property type="entry name" value="HisKA"/>
    <property type="match status" value="1"/>
</dbReference>
<sequence>MTRIYKRWQNMNIKYKLFSITTALLVALALLIYGMLYFLLPKYYHRYKIEALQDSVKQAVAAAENEDISRFEEDLYRMSKEQNLAILLRDQEGNIIYGKNEVVFLKYSKYLMNSLNSEYRLSTEVNIKEMDESCVLDIIMPLQPINEANKVLRNLVPFTIFAAILIGILGAYIYSNTITKPLIEIIEKERREEENRREFIATISHELKTPITIISGQLEGMIYNIGKYKDRDKYLKESYTSTQELKDLVNEMIEISKTDIMSASFKPTTLSVKELVEVILKRQEFLIDEKNLKTRVAISSDAKINADKDKFSKALYNIINNAIKYTPEGENINIRFIERGFRPSILEVENTGITISDESLKNIFNPFFRVEKSRSRRTGGSGLGLYLTSQILAKHGFEYKMTNRGNAVLFTIEFTSRDS</sequence>
<comment type="caution">
    <text evidence="10">The sequence shown here is derived from an EMBL/GenBank/DDBJ whole genome shotgun (WGS) entry which is preliminary data.</text>
</comment>
<dbReference type="eggNOG" id="COG5002">
    <property type="taxonomic scope" value="Bacteria"/>
</dbReference>
<dbReference type="Gene3D" id="1.10.287.130">
    <property type="match status" value="1"/>
</dbReference>
<reference evidence="10 11" key="1">
    <citation type="submission" date="2008-09" db="EMBL/GenBank/DDBJ databases">
        <authorList>
            <person name="Fulton L."/>
            <person name="Clifton S."/>
            <person name="Fulton B."/>
            <person name="Xu J."/>
            <person name="Minx P."/>
            <person name="Pepin K.H."/>
            <person name="Johnson M."/>
            <person name="Thiruvilangam P."/>
            <person name="Bhonagiri V."/>
            <person name="Nash W.E."/>
            <person name="Mardis E.R."/>
            <person name="Wilson R.K."/>
        </authorList>
    </citation>
    <scope>NUCLEOTIDE SEQUENCE [LARGE SCALE GENOMIC DNA]</scope>
    <source>
        <strain evidence="10 11">DSM 13275</strain>
    </source>
</reference>
<dbReference type="InterPro" id="IPR005467">
    <property type="entry name" value="His_kinase_dom"/>
</dbReference>
<reference evidence="10 11" key="2">
    <citation type="submission" date="2008-10" db="EMBL/GenBank/DDBJ databases">
        <title>Draft genome sequence of Clostridium hiranonis (DSM 13275).</title>
        <authorList>
            <person name="Sudarsanam P."/>
            <person name="Ley R."/>
            <person name="Guruge J."/>
            <person name="Turnbaugh P.J."/>
            <person name="Mahowald M."/>
            <person name="Liep D."/>
            <person name="Gordon J."/>
        </authorList>
    </citation>
    <scope>NUCLEOTIDE SEQUENCE [LARGE SCALE GENOMIC DNA]</scope>
    <source>
        <strain evidence="10 11">DSM 13275</strain>
    </source>
</reference>
<evidence type="ECO:0000259" key="9">
    <source>
        <dbReference type="PROSITE" id="PS50109"/>
    </source>
</evidence>
<keyword evidence="8" id="KW-0812">Transmembrane</keyword>
<dbReference type="Pfam" id="PF00512">
    <property type="entry name" value="HisKA"/>
    <property type="match status" value="1"/>
</dbReference>
<dbReference type="Proteomes" id="UP000003178">
    <property type="component" value="Unassembled WGS sequence"/>
</dbReference>
<dbReference type="GO" id="GO:0004721">
    <property type="term" value="F:phosphoprotein phosphatase activity"/>
    <property type="evidence" value="ECO:0007669"/>
    <property type="project" value="TreeGrafter"/>
</dbReference>
<evidence type="ECO:0000313" key="11">
    <source>
        <dbReference type="Proteomes" id="UP000003178"/>
    </source>
</evidence>
<name>B6FXB2_PEPHT</name>
<evidence type="ECO:0000256" key="5">
    <source>
        <dbReference type="ARBA" id="ARBA00022679"/>
    </source>
</evidence>
<keyword evidence="11" id="KW-1185">Reference proteome</keyword>
<comment type="subcellular location">
    <subcellularLocation>
        <location evidence="2">Membrane</location>
    </subcellularLocation>
</comment>
<dbReference type="InterPro" id="IPR050351">
    <property type="entry name" value="BphY/WalK/GraS-like"/>
</dbReference>
<evidence type="ECO:0000256" key="1">
    <source>
        <dbReference type="ARBA" id="ARBA00000085"/>
    </source>
</evidence>
<evidence type="ECO:0000313" key="10">
    <source>
        <dbReference type="EMBL" id="EEA85879.1"/>
    </source>
</evidence>
<dbReference type="GO" id="GO:0000155">
    <property type="term" value="F:phosphorelay sensor kinase activity"/>
    <property type="evidence" value="ECO:0007669"/>
    <property type="project" value="InterPro"/>
</dbReference>
<keyword evidence="6 10" id="KW-0418">Kinase</keyword>
<dbReference type="InterPro" id="IPR003661">
    <property type="entry name" value="HisK_dim/P_dom"/>
</dbReference>
<dbReference type="OrthoDB" id="9762826at2"/>
<dbReference type="Gene3D" id="3.30.565.10">
    <property type="entry name" value="Histidine kinase-like ATPase, C-terminal domain"/>
    <property type="match status" value="1"/>
</dbReference>
<dbReference type="GO" id="GO:0005886">
    <property type="term" value="C:plasma membrane"/>
    <property type="evidence" value="ECO:0007669"/>
    <property type="project" value="TreeGrafter"/>
</dbReference>
<dbReference type="SUPFAM" id="SSF47384">
    <property type="entry name" value="Homodimeric domain of signal transducing histidine kinase"/>
    <property type="match status" value="1"/>
</dbReference>